<gene>
    <name evidence="1" type="ORF">LCGC14_3168150</name>
</gene>
<dbReference type="AlphaFoldDB" id="A0A0F8VGL0"/>
<dbReference type="EMBL" id="LAZR01070238">
    <property type="protein sequence ID" value="KKK43598.1"/>
    <property type="molecule type" value="Genomic_DNA"/>
</dbReference>
<organism evidence="1">
    <name type="scientific">marine sediment metagenome</name>
    <dbReference type="NCBI Taxonomy" id="412755"/>
    <lineage>
        <taxon>unclassified sequences</taxon>
        <taxon>metagenomes</taxon>
        <taxon>ecological metagenomes</taxon>
    </lineage>
</organism>
<proteinExistence type="predicted"/>
<name>A0A0F8VGL0_9ZZZZ</name>
<accession>A0A0F8VGL0</accession>
<sequence length="75" mass="8459">MQLHDVPRTTEGTWVRVMEDQDGPPDALGFKTGDLVLFFHIDGMYSYAKNRAGQLVHLRAWADVEIVANVGEKDE</sequence>
<protein>
    <submittedName>
        <fullName evidence="1">Uncharacterized protein</fullName>
    </submittedName>
</protein>
<comment type="caution">
    <text evidence="1">The sequence shown here is derived from an EMBL/GenBank/DDBJ whole genome shotgun (WGS) entry which is preliminary data.</text>
</comment>
<evidence type="ECO:0000313" key="1">
    <source>
        <dbReference type="EMBL" id="KKK43598.1"/>
    </source>
</evidence>
<reference evidence="1" key="1">
    <citation type="journal article" date="2015" name="Nature">
        <title>Complex archaea that bridge the gap between prokaryotes and eukaryotes.</title>
        <authorList>
            <person name="Spang A."/>
            <person name="Saw J.H."/>
            <person name="Jorgensen S.L."/>
            <person name="Zaremba-Niedzwiedzka K."/>
            <person name="Martijn J."/>
            <person name="Lind A.E."/>
            <person name="van Eijk R."/>
            <person name="Schleper C."/>
            <person name="Guy L."/>
            <person name="Ettema T.J."/>
        </authorList>
    </citation>
    <scope>NUCLEOTIDE SEQUENCE</scope>
</reference>